<accession>A0ABV4AH15</accession>
<sequence length="476" mass="51265">MNASTLARHSRRALDFSLPAVMVGTYLFVIAGSPAGAWLARPALLAYLAVQWPRLPRIARILLIISACLALGVLGFHDDGVALSLRALDSACFLATFVTSLSMLRVAAQHSRLVREAGAALIQQKPTWRYPILSLGTALFGIIINVGVLGLFGAMAQRSNTLKAAHGHVEIQQARERRMMMAILRGFALAPVVSPLGVTMAVVLASMPYLRWADLAPAAIPVGMLFFLVGWLLDYLQRPRQLAVLMPTDKPSASLAPLGRFTLLAGLVTASVFLIGALFDLRLPVAVLVACPLSAWAWLAMQRRRLGGGIGFGRASGTLVRHSRLIFGANRNEVAMLGGSAFAGVVITALIDQQALAQWLLASGLHGVLAAVVAMFLVLLLAQFGINPLVSVTLAASLFPDTRVIGLEPVVLACALMSAWTLAVISSPFTASLTILSDMIKRSPYEVAWRWNGVFFVLMLPLVTLWLYGLQYWLTR</sequence>
<evidence type="ECO:0000313" key="2">
    <source>
        <dbReference type="EMBL" id="MEY1662129.1"/>
    </source>
</evidence>
<feature type="transmembrane region" description="Helical" evidence="1">
    <location>
        <begin position="58"/>
        <end position="76"/>
    </location>
</feature>
<feature type="transmembrane region" description="Helical" evidence="1">
    <location>
        <begin position="16"/>
        <end position="38"/>
    </location>
</feature>
<dbReference type="EMBL" id="JBGCUO010000001">
    <property type="protein sequence ID" value="MEY1662129.1"/>
    <property type="molecule type" value="Genomic_DNA"/>
</dbReference>
<feature type="transmembrane region" description="Helical" evidence="1">
    <location>
        <begin position="449"/>
        <end position="470"/>
    </location>
</feature>
<reference evidence="2 3" key="1">
    <citation type="submission" date="2024-07" db="EMBL/GenBank/DDBJ databases">
        <authorList>
            <person name="Ren Q."/>
        </authorList>
    </citation>
    <scope>NUCLEOTIDE SEQUENCE [LARGE SCALE GENOMIC DNA]</scope>
    <source>
        <strain evidence="2 3">REN37</strain>
    </source>
</reference>
<keyword evidence="1" id="KW-1133">Transmembrane helix</keyword>
<feature type="transmembrane region" description="Helical" evidence="1">
    <location>
        <begin position="334"/>
        <end position="351"/>
    </location>
</feature>
<feature type="transmembrane region" description="Helical" evidence="1">
    <location>
        <begin position="257"/>
        <end position="279"/>
    </location>
</feature>
<evidence type="ECO:0000256" key="1">
    <source>
        <dbReference type="SAM" id="Phobius"/>
    </source>
</evidence>
<evidence type="ECO:0000313" key="3">
    <source>
        <dbReference type="Proteomes" id="UP001562065"/>
    </source>
</evidence>
<dbReference type="RefSeq" id="WP_369455370.1">
    <property type="nucleotide sequence ID" value="NZ_JBGCUO010000001.1"/>
</dbReference>
<comment type="caution">
    <text evidence="2">The sequence shown here is derived from an EMBL/GenBank/DDBJ whole genome shotgun (WGS) entry which is preliminary data.</text>
</comment>
<feature type="transmembrane region" description="Helical" evidence="1">
    <location>
        <begin position="285"/>
        <end position="301"/>
    </location>
</feature>
<feature type="transmembrane region" description="Helical" evidence="1">
    <location>
        <begin position="128"/>
        <end position="154"/>
    </location>
</feature>
<keyword evidence="3" id="KW-1185">Reference proteome</keyword>
<name>A0ABV4AH15_9GAMM</name>
<keyword evidence="1" id="KW-0472">Membrane</keyword>
<feature type="transmembrane region" description="Helical" evidence="1">
    <location>
        <begin position="215"/>
        <end position="236"/>
    </location>
</feature>
<feature type="transmembrane region" description="Helical" evidence="1">
    <location>
        <begin position="88"/>
        <end position="108"/>
    </location>
</feature>
<gene>
    <name evidence="2" type="ORF">AB5I84_08220</name>
</gene>
<feature type="transmembrane region" description="Helical" evidence="1">
    <location>
        <begin position="371"/>
        <end position="398"/>
    </location>
</feature>
<dbReference type="Proteomes" id="UP001562065">
    <property type="component" value="Unassembled WGS sequence"/>
</dbReference>
<protein>
    <submittedName>
        <fullName evidence="2">Uncharacterized protein</fullName>
    </submittedName>
</protein>
<feature type="transmembrane region" description="Helical" evidence="1">
    <location>
        <begin position="410"/>
        <end position="429"/>
    </location>
</feature>
<organism evidence="2 3">
    <name type="scientific">Isoalcanivorax beigongshangi</name>
    <dbReference type="NCBI Taxonomy" id="3238810"/>
    <lineage>
        <taxon>Bacteria</taxon>
        <taxon>Pseudomonadati</taxon>
        <taxon>Pseudomonadota</taxon>
        <taxon>Gammaproteobacteria</taxon>
        <taxon>Oceanospirillales</taxon>
        <taxon>Alcanivoracaceae</taxon>
        <taxon>Isoalcanivorax</taxon>
    </lineage>
</organism>
<feature type="transmembrane region" description="Helical" evidence="1">
    <location>
        <begin position="182"/>
        <end position="209"/>
    </location>
</feature>
<keyword evidence="1" id="KW-0812">Transmembrane</keyword>
<proteinExistence type="predicted"/>